<dbReference type="InterPro" id="IPR003615">
    <property type="entry name" value="HNH_nuc"/>
</dbReference>
<evidence type="ECO:0000313" key="4">
    <source>
        <dbReference type="Proteomes" id="UP000781932"/>
    </source>
</evidence>
<reference evidence="3" key="1">
    <citation type="submission" date="2020-03" db="EMBL/GenBank/DDBJ databases">
        <authorList>
            <person name="He L."/>
        </authorList>
    </citation>
    <scope>NUCLEOTIDE SEQUENCE</scope>
    <source>
        <strain evidence="3">CkLH20</strain>
    </source>
</reference>
<feature type="compositionally biased region" description="Basic and acidic residues" evidence="1">
    <location>
        <begin position="409"/>
        <end position="422"/>
    </location>
</feature>
<dbReference type="AlphaFoldDB" id="A0A9P6I2R8"/>
<dbReference type="Pfam" id="PF13391">
    <property type="entry name" value="HNH_2"/>
    <property type="match status" value="1"/>
</dbReference>
<reference evidence="3" key="2">
    <citation type="submission" date="2020-11" db="EMBL/GenBank/DDBJ databases">
        <title>Whole genome sequencing of Colletotrichum sp.</title>
        <authorList>
            <person name="Li H."/>
        </authorList>
    </citation>
    <scope>NUCLEOTIDE SEQUENCE</scope>
    <source>
        <strain evidence="3">CkLH20</strain>
    </source>
</reference>
<dbReference type="GeneID" id="62163459"/>
<sequence>MTLTTRPPKGAEYLGDLDIKLPLVVDIRSLLEPYVLLDNGLEHGSIWAALLSKDVPFLKELHNELENADTDAAFRAMRWSLANLEEYLPLLLRLFRGGNMMGYVDANTETTDGKRDAKVTAQARACEGNRCAILGTADPQIYHVFPLAAIHHRESLSRYLDFLAPFLGEDLARRLGEKLAGSDGSLLDDVRNVIALDGRLHKYWADGRFALEPLGPPTIEDLPQYHHEYIQSGEEGIGRVDPKEGSVHVARGSGAATPTSTPTLGFNRQWCLELRFHWMKKNKLAKMVAPMDFGTDPFDSRHYEPSGEEFDHYNVNTSSHVGNGQIIRIFAKDPESLPDPDIFSIQFCLLSVWSLQGGADPALYKFFRDDHQPEAMRGFLDRIGSLAEEWDYQSSLGRTETTGWTNEGSKGKKTEGAESRPQ</sequence>
<organism evidence="3 4">
    <name type="scientific">Colletotrichum karsti</name>
    <dbReference type="NCBI Taxonomy" id="1095194"/>
    <lineage>
        <taxon>Eukaryota</taxon>
        <taxon>Fungi</taxon>
        <taxon>Dikarya</taxon>
        <taxon>Ascomycota</taxon>
        <taxon>Pezizomycotina</taxon>
        <taxon>Sordariomycetes</taxon>
        <taxon>Hypocreomycetidae</taxon>
        <taxon>Glomerellales</taxon>
        <taxon>Glomerellaceae</taxon>
        <taxon>Colletotrichum</taxon>
        <taxon>Colletotrichum boninense species complex</taxon>
    </lineage>
</organism>
<proteinExistence type="predicted"/>
<keyword evidence="4" id="KW-1185">Reference proteome</keyword>
<accession>A0A9P6I2R8</accession>
<feature type="compositionally biased region" description="Polar residues" evidence="1">
    <location>
        <begin position="397"/>
        <end position="408"/>
    </location>
</feature>
<evidence type="ECO:0000313" key="3">
    <source>
        <dbReference type="EMBL" id="KAF9874974.1"/>
    </source>
</evidence>
<comment type="caution">
    <text evidence="3">The sequence shown here is derived from an EMBL/GenBank/DDBJ whole genome shotgun (WGS) entry which is preliminary data.</text>
</comment>
<feature type="region of interest" description="Disordered" evidence="1">
    <location>
        <begin position="397"/>
        <end position="422"/>
    </location>
</feature>
<name>A0A9P6I2R8_9PEZI</name>
<protein>
    <recommendedName>
        <fullName evidence="2">HNH nuclease domain-containing protein</fullName>
    </recommendedName>
</protein>
<dbReference type="OrthoDB" id="4851182at2759"/>
<evidence type="ECO:0000259" key="2">
    <source>
        <dbReference type="Pfam" id="PF13391"/>
    </source>
</evidence>
<evidence type="ECO:0000256" key="1">
    <source>
        <dbReference type="SAM" id="MobiDB-lite"/>
    </source>
</evidence>
<feature type="domain" description="HNH nuclease" evidence="2">
    <location>
        <begin position="131"/>
        <end position="211"/>
    </location>
</feature>
<dbReference type="EMBL" id="JAATWM020000024">
    <property type="protein sequence ID" value="KAF9874974.1"/>
    <property type="molecule type" value="Genomic_DNA"/>
</dbReference>
<gene>
    <name evidence="3" type="ORF">CkaCkLH20_07668</name>
</gene>
<dbReference type="Proteomes" id="UP000781932">
    <property type="component" value="Unassembled WGS sequence"/>
</dbReference>
<dbReference type="RefSeq" id="XP_038744435.1">
    <property type="nucleotide sequence ID" value="XM_038890385.1"/>
</dbReference>